<gene>
    <name evidence="1" type="ORF">FHX64_000691</name>
</gene>
<comment type="caution">
    <text evidence="1">The sequence shown here is derived from an EMBL/GenBank/DDBJ whole genome shotgun (WGS) entry which is preliminary data.</text>
</comment>
<dbReference type="Proteomes" id="UP000544222">
    <property type="component" value="Unassembled WGS sequence"/>
</dbReference>
<keyword evidence="2" id="KW-1185">Reference proteome</keyword>
<sequence>MYLSLRQFIDPMPKIIFLTGFVLAASFDISSKC</sequence>
<reference evidence="1 2" key="1">
    <citation type="submission" date="2020-08" db="EMBL/GenBank/DDBJ databases">
        <title>Genomic Encyclopedia of Type Strains, Phase IV (KMG-IV): sequencing the most valuable type-strain genomes for metagenomic binning, comparative biology and taxonomic classification.</title>
        <authorList>
            <person name="Goeker M."/>
        </authorList>
    </citation>
    <scope>NUCLEOTIDE SEQUENCE [LARGE SCALE GENOMIC DNA]</scope>
    <source>
        <strain evidence="1 2">DSM 27471</strain>
    </source>
</reference>
<accession>A0A7W5H0G4</accession>
<evidence type="ECO:0000313" key="2">
    <source>
        <dbReference type="Proteomes" id="UP000544222"/>
    </source>
</evidence>
<proteinExistence type="predicted"/>
<dbReference type="AlphaFoldDB" id="A0A7W5H0G4"/>
<name>A0A7W5H0G4_9PORP</name>
<protein>
    <submittedName>
        <fullName evidence="1">Uncharacterized protein</fullName>
    </submittedName>
</protein>
<organism evidence="1 2">
    <name type="scientific">Microbacter margulisiae</name>
    <dbReference type="NCBI Taxonomy" id="1350067"/>
    <lineage>
        <taxon>Bacteria</taxon>
        <taxon>Pseudomonadati</taxon>
        <taxon>Bacteroidota</taxon>
        <taxon>Bacteroidia</taxon>
        <taxon>Bacteroidales</taxon>
        <taxon>Porphyromonadaceae</taxon>
        <taxon>Microbacter</taxon>
    </lineage>
</organism>
<evidence type="ECO:0000313" key="1">
    <source>
        <dbReference type="EMBL" id="MBB3186528.1"/>
    </source>
</evidence>
<dbReference type="EMBL" id="JACHYB010000001">
    <property type="protein sequence ID" value="MBB3186528.1"/>
    <property type="molecule type" value="Genomic_DNA"/>
</dbReference>